<dbReference type="OrthoDB" id="417550at2759"/>
<evidence type="ECO:0000256" key="16">
    <source>
        <dbReference type="ARBA" id="ARBA00051508"/>
    </source>
</evidence>
<dbReference type="InterPro" id="IPR011032">
    <property type="entry name" value="GroES-like_sf"/>
</dbReference>
<evidence type="ECO:0000256" key="11">
    <source>
        <dbReference type="ARBA" id="ARBA00050689"/>
    </source>
</evidence>
<evidence type="ECO:0000256" key="22">
    <source>
        <dbReference type="ARBA" id="ARBA00060764"/>
    </source>
</evidence>
<evidence type="ECO:0000256" key="27">
    <source>
        <dbReference type="ARBA" id="ARBA00079816"/>
    </source>
</evidence>
<comment type="catalytic activity">
    <reaction evidence="16">
        <text>12-hydroxydodecanoate + NAD(+) = 12-oxododecanoate + NADH + H(+)</text>
        <dbReference type="Rhea" id="RHEA:60980"/>
        <dbReference type="ChEBI" id="CHEBI:15378"/>
        <dbReference type="ChEBI" id="CHEBI:36204"/>
        <dbReference type="ChEBI" id="CHEBI:57540"/>
        <dbReference type="ChEBI" id="CHEBI:57945"/>
        <dbReference type="ChEBI" id="CHEBI:144067"/>
    </reaction>
    <physiologicalReaction direction="left-to-right" evidence="16">
        <dbReference type="Rhea" id="RHEA:60981"/>
    </physiologicalReaction>
</comment>
<dbReference type="RefSeq" id="XP_035882050.1">
    <property type="nucleotide sequence ID" value="XM_036026157.1"/>
</dbReference>
<dbReference type="GO" id="GO:0042572">
    <property type="term" value="P:retinol metabolic process"/>
    <property type="evidence" value="ECO:0007669"/>
    <property type="project" value="TreeGrafter"/>
</dbReference>
<dbReference type="GO" id="GO:0050153">
    <property type="term" value="F:omega-hydroxydecanoate dehydrogenase activity"/>
    <property type="evidence" value="ECO:0007669"/>
    <property type="project" value="UniProtKB-EC"/>
</dbReference>
<evidence type="ECO:0000256" key="14">
    <source>
        <dbReference type="ARBA" id="ARBA00051211"/>
    </source>
</evidence>
<dbReference type="InterPro" id="IPR036291">
    <property type="entry name" value="NAD(P)-bd_dom_sf"/>
</dbReference>
<comment type="catalytic activity">
    <reaction evidence="15">
        <text>10-hydroxydecanoate + NAD(+) = 10-oxodecanoate + NADH + H(+)</text>
        <dbReference type="Rhea" id="RHEA:20880"/>
        <dbReference type="ChEBI" id="CHEBI:11305"/>
        <dbReference type="ChEBI" id="CHEBI:15378"/>
        <dbReference type="ChEBI" id="CHEBI:57540"/>
        <dbReference type="ChEBI" id="CHEBI:57945"/>
        <dbReference type="ChEBI" id="CHEBI:58022"/>
        <dbReference type="EC" id="1.1.1.66"/>
    </reaction>
    <physiologicalReaction direction="left-to-right" evidence="15">
        <dbReference type="Rhea" id="RHEA:20881"/>
    </physiologicalReaction>
</comment>
<evidence type="ECO:0000256" key="8">
    <source>
        <dbReference type="ARBA" id="ARBA00023002"/>
    </source>
</evidence>
<evidence type="ECO:0000256" key="25">
    <source>
        <dbReference type="ARBA" id="ARBA00067656"/>
    </source>
</evidence>
<dbReference type="GeneID" id="114491977"/>
<evidence type="ECO:0000256" key="13">
    <source>
        <dbReference type="ARBA" id="ARBA00050959"/>
    </source>
</evidence>
<evidence type="ECO:0000256" key="18">
    <source>
        <dbReference type="ARBA" id="ARBA00051720"/>
    </source>
</evidence>
<evidence type="ECO:0000256" key="7">
    <source>
        <dbReference type="ARBA" id="ARBA00022833"/>
    </source>
</evidence>
<dbReference type="GO" id="GO:0042573">
    <property type="term" value="P:retinoic acid metabolic process"/>
    <property type="evidence" value="ECO:0007669"/>
    <property type="project" value="TreeGrafter"/>
</dbReference>
<dbReference type="KEGG" id="pdic:114491977"/>
<comment type="catalytic activity">
    <reaction evidence="19">
        <text>all-trans-4-oxoretinol + NAD(+) = all-trans-4-oxoretinal + NADH + H(+)</text>
        <dbReference type="Rhea" id="RHEA:60632"/>
        <dbReference type="ChEBI" id="CHEBI:15378"/>
        <dbReference type="ChEBI" id="CHEBI:44597"/>
        <dbReference type="ChEBI" id="CHEBI:57540"/>
        <dbReference type="ChEBI" id="CHEBI:57945"/>
        <dbReference type="ChEBI" id="CHEBI:139347"/>
    </reaction>
    <physiologicalReaction direction="right-to-left" evidence="19">
        <dbReference type="Rhea" id="RHEA:60634"/>
    </physiologicalReaction>
</comment>
<dbReference type="InterPro" id="IPR013149">
    <property type="entry name" value="ADH-like_C"/>
</dbReference>
<reference evidence="31" key="1">
    <citation type="submission" date="2025-08" db="UniProtKB">
        <authorList>
            <consortium name="RefSeq"/>
        </authorList>
    </citation>
    <scope>IDENTIFICATION</scope>
    <source>
        <tissue evidence="31">Muscle</tissue>
    </source>
</reference>
<comment type="catalytic activity">
    <reaction evidence="21">
        <text>a primary alcohol + NAD(+) = an aldehyde + NADH + H(+)</text>
        <dbReference type="Rhea" id="RHEA:10736"/>
        <dbReference type="ChEBI" id="CHEBI:15378"/>
        <dbReference type="ChEBI" id="CHEBI:15734"/>
        <dbReference type="ChEBI" id="CHEBI:17478"/>
        <dbReference type="ChEBI" id="CHEBI:57540"/>
        <dbReference type="ChEBI" id="CHEBI:57945"/>
        <dbReference type="EC" id="1.1.1.1"/>
    </reaction>
    <physiologicalReaction direction="left-to-right" evidence="21">
        <dbReference type="Rhea" id="RHEA:10737"/>
    </physiologicalReaction>
    <physiologicalReaction direction="right-to-left" evidence="21">
        <dbReference type="Rhea" id="RHEA:10738"/>
    </physiologicalReaction>
</comment>
<dbReference type="SUPFAM" id="SSF50129">
    <property type="entry name" value="GroES-like"/>
    <property type="match status" value="1"/>
</dbReference>
<organism evidence="30 31">
    <name type="scientific">Phyllostomus discolor</name>
    <name type="common">pale spear-nosed bat</name>
    <dbReference type="NCBI Taxonomy" id="89673"/>
    <lineage>
        <taxon>Eukaryota</taxon>
        <taxon>Metazoa</taxon>
        <taxon>Chordata</taxon>
        <taxon>Craniata</taxon>
        <taxon>Vertebrata</taxon>
        <taxon>Euteleostomi</taxon>
        <taxon>Mammalia</taxon>
        <taxon>Eutheria</taxon>
        <taxon>Laurasiatheria</taxon>
        <taxon>Chiroptera</taxon>
        <taxon>Yangochiroptera</taxon>
        <taxon>Phyllostomidae</taxon>
        <taxon>Phyllostominae</taxon>
        <taxon>Phyllostomus</taxon>
    </lineage>
</organism>
<dbReference type="GO" id="GO:0008270">
    <property type="term" value="F:zinc ion binding"/>
    <property type="evidence" value="ECO:0007669"/>
    <property type="project" value="TreeGrafter"/>
</dbReference>
<keyword evidence="5" id="KW-0963">Cytoplasm</keyword>
<comment type="catalytic activity">
    <reaction evidence="12">
        <text>(E)-4-hydroxynon-2-en-1-ol + NAD(+) = (E)-4-hydroxynon-2-enal + NADH + H(+)</text>
        <dbReference type="Rhea" id="RHEA:60976"/>
        <dbReference type="ChEBI" id="CHEBI:15378"/>
        <dbReference type="ChEBI" id="CHEBI:57540"/>
        <dbReference type="ChEBI" id="CHEBI:57945"/>
        <dbReference type="ChEBI" id="CHEBI:58968"/>
        <dbReference type="ChEBI" id="CHEBI:142617"/>
    </reaction>
    <physiologicalReaction direction="right-to-left" evidence="12">
        <dbReference type="Rhea" id="RHEA:60978"/>
    </physiologicalReaction>
</comment>
<comment type="catalytic activity">
    <reaction evidence="11">
        <text>all-trans-4-hydroxyretinol + NAD(+) = all-trans-4-hydroxyretinal + NADH + H(+)</text>
        <dbReference type="Rhea" id="RHEA:55936"/>
        <dbReference type="ChEBI" id="CHEBI:15378"/>
        <dbReference type="ChEBI" id="CHEBI:57540"/>
        <dbReference type="ChEBI" id="CHEBI:57945"/>
        <dbReference type="ChEBI" id="CHEBI:132259"/>
        <dbReference type="ChEBI" id="CHEBI:139346"/>
    </reaction>
    <physiologicalReaction direction="left-to-right" evidence="11">
        <dbReference type="Rhea" id="RHEA:55937"/>
    </physiologicalReaction>
</comment>
<dbReference type="FunFam" id="3.40.50.720:FF:001857">
    <property type="entry name" value="Alcohol dehydrogenase class 4 mu/sigma chain"/>
    <property type="match status" value="1"/>
</dbReference>
<keyword evidence="9" id="KW-0520">NAD</keyword>
<comment type="catalytic activity">
    <reaction evidence="14">
        <text>16-hydroxyhexadecanoate + NAD(+) = 16-oxohexadecanoate + NADH + H(+)</text>
        <dbReference type="Rhea" id="RHEA:60984"/>
        <dbReference type="ChEBI" id="CHEBI:15378"/>
        <dbReference type="ChEBI" id="CHEBI:55329"/>
        <dbReference type="ChEBI" id="CHEBI:57540"/>
        <dbReference type="ChEBI" id="CHEBI:57945"/>
        <dbReference type="ChEBI" id="CHEBI:144068"/>
    </reaction>
    <physiologicalReaction direction="left-to-right" evidence="14">
        <dbReference type="Rhea" id="RHEA:60985"/>
    </physiologicalReaction>
</comment>
<comment type="similarity">
    <text evidence="22">Belongs to the zinc-containing alcohol dehydrogenase family. Class-IV subfamily.</text>
</comment>
<evidence type="ECO:0000256" key="12">
    <source>
        <dbReference type="ARBA" id="ARBA00050856"/>
    </source>
</evidence>
<evidence type="ECO:0000256" key="17">
    <source>
        <dbReference type="ARBA" id="ARBA00051706"/>
    </source>
</evidence>
<dbReference type="Proteomes" id="UP000504628">
    <property type="component" value="Chromosome 1"/>
</dbReference>
<keyword evidence="8" id="KW-0560">Oxidoreductase</keyword>
<evidence type="ECO:0000256" key="19">
    <source>
        <dbReference type="ARBA" id="ARBA00052272"/>
    </source>
</evidence>
<dbReference type="GO" id="GO:0005829">
    <property type="term" value="C:cytosol"/>
    <property type="evidence" value="ECO:0007669"/>
    <property type="project" value="TreeGrafter"/>
</dbReference>
<comment type="catalytic activity">
    <reaction evidence="17">
        <text>(E)-hex-2-en-1-ol + NAD(+) = (E)-hex-2-enal + NADH + H(+)</text>
        <dbReference type="Rhea" id="RHEA:60988"/>
        <dbReference type="ChEBI" id="CHEBI:15378"/>
        <dbReference type="ChEBI" id="CHEBI:28913"/>
        <dbReference type="ChEBI" id="CHEBI:57540"/>
        <dbReference type="ChEBI" id="CHEBI:57945"/>
        <dbReference type="ChEBI" id="CHEBI:141205"/>
    </reaction>
    <physiologicalReaction direction="left-to-right" evidence="17">
        <dbReference type="Rhea" id="RHEA:60989"/>
    </physiologicalReaction>
    <physiologicalReaction direction="right-to-left" evidence="17">
        <dbReference type="Rhea" id="RHEA:60990"/>
    </physiologicalReaction>
</comment>
<keyword evidence="7" id="KW-0862">Zinc</keyword>
<dbReference type="PANTHER" id="PTHR43880">
    <property type="entry name" value="ALCOHOL DEHYDROGENASE"/>
    <property type="match status" value="1"/>
</dbReference>
<evidence type="ECO:0000256" key="2">
    <source>
        <dbReference type="ARBA" id="ARBA00004496"/>
    </source>
</evidence>
<dbReference type="PANTHER" id="PTHR43880:SF2">
    <property type="entry name" value="ALL-TRANS-RETINOL DEHYDROGENASE [NAD(+)] ADH7"/>
    <property type="match status" value="1"/>
</dbReference>
<evidence type="ECO:0000256" key="1">
    <source>
        <dbReference type="ARBA" id="ARBA00001947"/>
    </source>
</evidence>
<evidence type="ECO:0000256" key="21">
    <source>
        <dbReference type="ARBA" id="ARBA00052388"/>
    </source>
</evidence>
<evidence type="ECO:0000256" key="20">
    <source>
        <dbReference type="ARBA" id="ARBA00052287"/>
    </source>
</evidence>
<evidence type="ECO:0000256" key="26">
    <source>
        <dbReference type="ARBA" id="ARBA00079085"/>
    </source>
</evidence>
<comment type="cofactor">
    <cofactor evidence="1">
        <name>Zn(2+)</name>
        <dbReference type="ChEBI" id="CHEBI:29105"/>
    </cofactor>
</comment>
<dbReference type="Gene3D" id="3.40.50.720">
    <property type="entry name" value="NAD(P)-binding Rossmann-like Domain"/>
    <property type="match status" value="1"/>
</dbReference>
<evidence type="ECO:0000256" key="10">
    <source>
        <dbReference type="ARBA" id="ARBA00050391"/>
    </source>
</evidence>
<comment type="subcellular location">
    <subcellularLocation>
        <location evidence="2">Cytoplasm</location>
    </subcellularLocation>
</comment>
<dbReference type="GO" id="GO:0004745">
    <property type="term" value="F:all-trans-retinol dehydrogenase (NAD+) activity"/>
    <property type="evidence" value="ECO:0007669"/>
    <property type="project" value="UniProtKB-EC"/>
</dbReference>
<gene>
    <name evidence="31" type="primary">LOC114491977</name>
</gene>
<sequence>MEVSDKELDETLFSPLVTPGSICAVFGLRGVGFSVIMGCKSAGASRIIRIDLNKGKFEKAMAVGATECISPKDFTKPINEVLSEMTGNNVGFSFEVVGCLDTMVDVLTFCHSNYGTSVVVGAPPATKMLTYDPMLLFTGRTWKGCIFGGWKSTDDIPKIVTDFLARKFDLDQLVTHVLPFKKIQEGFELLYSGQCIRTVLTF</sequence>
<comment type="catalytic activity">
    <reaction evidence="10">
        <text>hexan-1-ol + NAD(+) = hexanal + NADH + H(+)</text>
        <dbReference type="Rhea" id="RHEA:60972"/>
        <dbReference type="ChEBI" id="CHEBI:15378"/>
        <dbReference type="ChEBI" id="CHEBI:57540"/>
        <dbReference type="ChEBI" id="CHEBI:57945"/>
        <dbReference type="ChEBI" id="CHEBI:87393"/>
        <dbReference type="ChEBI" id="CHEBI:88528"/>
    </reaction>
    <physiologicalReaction direction="left-to-right" evidence="10">
        <dbReference type="Rhea" id="RHEA:60973"/>
    </physiologicalReaction>
    <physiologicalReaction direction="right-to-left" evidence="10">
        <dbReference type="Rhea" id="RHEA:60974"/>
    </physiologicalReaction>
</comment>
<dbReference type="SUPFAM" id="SSF51735">
    <property type="entry name" value="NAD(P)-binding Rossmann-fold domains"/>
    <property type="match status" value="1"/>
</dbReference>
<keyword evidence="6" id="KW-0479">Metal-binding</keyword>
<proteinExistence type="inferred from homology"/>
<comment type="catalytic activity">
    <reaction evidence="18">
        <text>all-trans-3,4-didehydroretinol + NAD(+) = all-trans-3,4-didehydroretinal + NADH + H(+)</text>
        <dbReference type="Rhea" id="RHEA:55940"/>
        <dbReference type="ChEBI" id="CHEBI:15378"/>
        <dbReference type="ChEBI" id="CHEBI:28537"/>
        <dbReference type="ChEBI" id="CHEBI:57540"/>
        <dbReference type="ChEBI" id="CHEBI:57945"/>
        <dbReference type="ChEBI" id="CHEBI:132246"/>
    </reaction>
    <physiologicalReaction direction="left-to-right" evidence="18">
        <dbReference type="Rhea" id="RHEA:55941"/>
    </physiologicalReaction>
</comment>
<evidence type="ECO:0000259" key="29">
    <source>
        <dbReference type="Pfam" id="PF00107"/>
    </source>
</evidence>
<evidence type="ECO:0000256" key="4">
    <source>
        <dbReference type="ARBA" id="ARBA00013190"/>
    </source>
</evidence>
<dbReference type="InParanoid" id="A0A7E6DTC5"/>
<protein>
    <recommendedName>
        <fullName evidence="25">All-trans-retinol dehydrogenase [NAD(+)] ADH7</fullName>
        <ecNumber evidence="4">1.1.1.1</ecNumber>
        <ecNumber evidence="23">1.1.1.105</ecNumber>
        <ecNumber evidence="24">1.1.1.66</ecNumber>
    </recommendedName>
    <alternativeName>
        <fullName evidence="28">Alcohol dehydrogenase class 4 mu/sigma chain</fullName>
    </alternativeName>
    <alternativeName>
        <fullName evidence="27">Alcohol dehydrogenase class IV mu/sigma chain</fullName>
    </alternativeName>
    <alternativeName>
        <fullName evidence="26">Omega-hydroxydecanoate dehydrogenase ADH7</fullName>
    </alternativeName>
</protein>
<keyword evidence="30" id="KW-1185">Reference proteome</keyword>
<evidence type="ECO:0000256" key="5">
    <source>
        <dbReference type="ARBA" id="ARBA00022490"/>
    </source>
</evidence>
<dbReference type="Gene3D" id="3.90.180.10">
    <property type="entry name" value="Medium-chain alcohol dehydrogenases, catalytic domain"/>
    <property type="match status" value="1"/>
</dbReference>
<dbReference type="Pfam" id="PF00107">
    <property type="entry name" value="ADH_zinc_N"/>
    <property type="match status" value="1"/>
</dbReference>
<evidence type="ECO:0000313" key="31">
    <source>
        <dbReference type="RefSeq" id="XP_035882050.1"/>
    </source>
</evidence>
<evidence type="ECO:0000256" key="28">
    <source>
        <dbReference type="ARBA" id="ARBA00080157"/>
    </source>
</evidence>
<evidence type="ECO:0000256" key="23">
    <source>
        <dbReference type="ARBA" id="ARBA00066603"/>
    </source>
</evidence>
<name>A0A7E6DTC5_9CHIR</name>
<accession>A0A7E6DTC5</accession>
<evidence type="ECO:0000256" key="6">
    <source>
        <dbReference type="ARBA" id="ARBA00022723"/>
    </source>
</evidence>
<dbReference type="EC" id="1.1.1.105" evidence="23"/>
<comment type="catalytic activity">
    <reaction evidence="20">
        <text>9-cis-retinol + NAD(+) = 9-cis-retinal + NADH + H(+)</text>
        <dbReference type="Rhea" id="RHEA:42052"/>
        <dbReference type="ChEBI" id="CHEBI:15378"/>
        <dbReference type="ChEBI" id="CHEBI:57540"/>
        <dbReference type="ChEBI" id="CHEBI:57945"/>
        <dbReference type="ChEBI" id="CHEBI:78272"/>
        <dbReference type="ChEBI" id="CHEBI:78273"/>
    </reaction>
    <physiologicalReaction direction="left-to-right" evidence="20">
        <dbReference type="Rhea" id="RHEA:42053"/>
    </physiologicalReaction>
</comment>
<evidence type="ECO:0000256" key="15">
    <source>
        <dbReference type="ARBA" id="ARBA00051238"/>
    </source>
</evidence>
<evidence type="ECO:0000313" key="30">
    <source>
        <dbReference type="Proteomes" id="UP000504628"/>
    </source>
</evidence>
<evidence type="ECO:0000256" key="24">
    <source>
        <dbReference type="ARBA" id="ARBA00066654"/>
    </source>
</evidence>
<evidence type="ECO:0000256" key="3">
    <source>
        <dbReference type="ARBA" id="ARBA00011738"/>
    </source>
</evidence>
<dbReference type="AlphaFoldDB" id="A0A7E6DTC5"/>
<comment type="subunit">
    <text evidence="3">Homodimer.</text>
</comment>
<dbReference type="EC" id="1.1.1.66" evidence="24"/>
<dbReference type="EC" id="1.1.1.1" evidence="4"/>
<feature type="domain" description="Alcohol dehydrogenase-like C-terminal" evidence="29">
    <location>
        <begin position="30"/>
        <end position="164"/>
    </location>
</feature>
<evidence type="ECO:0000256" key="9">
    <source>
        <dbReference type="ARBA" id="ARBA00023027"/>
    </source>
</evidence>
<comment type="catalytic activity">
    <reaction evidence="13">
        <text>all-trans-retinol + NAD(+) = all-trans-retinal + NADH + H(+)</text>
        <dbReference type="Rhea" id="RHEA:21284"/>
        <dbReference type="ChEBI" id="CHEBI:15378"/>
        <dbReference type="ChEBI" id="CHEBI:17336"/>
        <dbReference type="ChEBI" id="CHEBI:17898"/>
        <dbReference type="ChEBI" id="CHEBI:57540"/>
        <dbReference type="ChEBI" id="CHEBI:57945"/>
        <dbReference type="EC" id="1.1.1.105"/>
    </reaction>
    <physiologicalReaction direction="left-to-right" evidence="13">
        <dbReference type="Rhea" id="RHEA:21285"/>
    </physiologicalReaction>
</comment>